<reference evidence="4 5" key="1">
    <citation type="submission" date="2011-09" db="EMBL/GenBank/DDBJ databases">
        <authorList>
            <consortium name="US DOE Joint Genome Institute (JGI-PGF)"/>
            <person name="Lucas S."/>
            <person name="Han J."/>
            <person name="Lapidus A."/>
            <person name="Cheng J.-F."/>
            <person name="Goodwin L."/>
            <person name="Pitluck S."/>
            <person name="Peters L."/>
            <person name="Land M.L."/>
            <person name="Hauser L."/>
            <person name="Brambilla E."/>
            <person name="Klenk H.-P."/>
            <person name="Woyke T.J."/>
        </authorList>
    </citation>
    <scope>NUCLEOTIDE SEQUENCE [LARGE SCALE GENOMIC DNA]</scope>
    <source>
        <strain evidence="4 5">K62</strain>
    </source>
</reference>
<gene>
    <name evidence="4" type="ORF">SacglDRAFT_01914</name>
</gene>
<dbReference type="STRING" id="928724.SacglDRAFT_01914"/>
<evidence type="ECO:0000256" key="1">
    <source>
        <dbReference type="ARBA" id="ARBA00022987"/>
    </source>
</evidence>
<keyword evidence="1" id="KW-0304">Gas vesicle</keyword>
<dbReference type="GO" id="GO:0031411">
    <property type="term" value="C:gas vesicle"/>
    <property type="evidence" value="ECO:0007669"/>
    <property type="project" value="UniProtKB-SubCell"/>
</dbReference>
<dbReference type="EMBL" id="CM001484">
    <property type="protein sequence ID" value="EIE98824.1"/>
    <property type="molecule type" value="Genomic_DNA"/>
</dbReference>
<dbReference type="Pfam" id="PF06386">
    <property type="entry name" value="GvpL_GvpF"/>
    <property type="match status" value="1"/>
</dbReference>
<dbReference type="InterPro" id="IPR009430">
    <property type="entry name" value="GvpL/GvpF"/>
</dbReference>
<evidence type="ECO:0000313" key="4">
    <source>
        <dbReference type="EMBL" id="EIE98824.1"/>
    </source>
</evidence>
<dbReference type="Proteomes" id="UP000005087">
    <property type="component" value="Chromosome"/>
</dbReference>
<evidence type="ECO:0000256" key="2">
    <source>
        <dbReference type="ARBA" id="ARBA00035108"/>
    </source>
</evidence>
<dbReference type="PANTHER" id="PTHR36852">
    <property type="entry name" value="PROTEIN GVPL 2"/>
    <property type="match status" value="1"/>
</dbReference>
<evidence type="ECO:0000256" key="3">
    <source>
        <dbReference type="ARBA" id="ARBA00035643"/>
    </source>
</evidence>
<reference evidence="5" key="2">
    <citation type="submission" date="2012-01" db="EMBL/GenBank/DDBJ databases">
        <title>Noncontiguous Finished sequence of chromosome of Saccharomonospora glauca K62.</title>
        <authorList>
            <consortium name="US DOE Joint Genome Institute"/>
            <person name="Lucas S."/>
            <person name="Han J."/>
            <person name="Lapidus A."/>
            <person name="Cheng J.-F."/>
            <person name="Goodwin L."/>
            <person name="Pitluck S."/>
            <person name="Peters L."/>
            <person name="Mikhailova N."/>
            <person name="Held B."/>
            <person name="Detter J.C."/>
            <person name="Han C."/>
            <person name="Tapia R."/>
            <person name="Land M."/>
            <person name="Hauser L."/>
            <person name="Kyrpides N."/>
            <person name="Ivanova N."/>
            <person name="Pagani I."/>
            <person name="Brambilla E.-M."/>
            <person name="Klenk H.-P."/>
            <person name="Woyke T."/>
        </authorList>
    </citation>
    <scope>NUCLEOTIDE SEQUENCE [LARGE SCALE GENOMIC DNA]</scope>
    <source>
        <strain evidence="5">K62</strain>
    </source>
</reference>
<organism evidence="4 5">
    <name type="scientific">Saccharomonospora glauca K62</name>
    <dbReference type="NCBI Taxonomy" id="928724"/>
    <lineage>
        <taxon>Bacteria</taxon>
        <taxon>Bacillati</taxon>
        <taxon>Actinomycetota</taxon>
        <taxon>Actinomycetes</taxon>
        <taxon>Pseudonocardiales</taxon>
        <taxon>Pseudonocardiaceae</taxon>
        <taxon>Saccharomonospora</taxon>
    </lineage>
</organism>
<dbReference type="RefSeq" id="WP_005463880.1">
    <property type="nucleotide sequence ID" value="NZ_CM001484.1"/>
</dbReference>
<comment type="similarity">
    <text evidence="3">Belongs to the gas vesicle GvpF/GvpL family.</text>
</comment>
<sequence length="267" mass="29320">MTEAATRRTDHRDEDGGRETAIYVYGIVPSDVETDSEVTGIGEPPTTIETVRHGDIAALVSEITVDRPLGTPEDLMAHARILDASASEVPVLPLRFGAVLTDRDAVREELLTEHHDEFAAALAELEGRAQYLLKGRYDERAVLDEILSEDSRAQQLREAIRDAPREATRNERIALGELISNAIAAKREADTRIAVEALEDLGVDVAPREATHELDAVHVTCLAEVAAQGDLERTVDTLARRWEDRVDLRLSGPLAAYDFVRTARPGS</sequence>
<dbReference type="eggNOG" id="COG2214">
    <property type="taxonomic scope" value="Bacteria"/>
</dbReference>
<dbReference type="HOGENOM" id="CLU_065736_3_1_11"/>
<dbReference type="GO" id="GO:0031412">
    <property type="term" value="P:gas vesicle organization"/>
    <property type="evidence" value="ECO:0007669"/>
    <property type="project" value="InterPro"/>
</dbReference>
<protein>
    <submittedName>
        <fullName evidence="4">Gas vesicle synthesis protein GvpL/GvpF</fullName>
    </submittedName>
</protein>
<dbReference type="PANTHER" id="PTHR36852:SF1">
    <property type="entry name" value="PROTEIN GVPL 2"/>
    <property type="match status" value="1"/>
</dbReference>
<evidence type="ECO:0000313" key="5">
    <source>
        <dbReference type="Proteomes" id="UP000005087"/>
    </source>
</evidence>
<name>I1D1K0_9PSEU</name>
<keyword evidence="5" id="KW-1185">Reference proteome</keyword>
<proteinExistence type="inferred from homology"/>
<accession>I1D1K0</accession>
<dbReference type="AlphaFoldDB" id="I1D1K0"/>
<comment type="subcellular location">
    <subcellularLocation>
        <location evidence="2">Gas vesicle</location>
    </subcellularLocation>
</comment>
<dbReference type="OrthoDB" id="3867411at2"/>